<dbReference type="AlphaFoldDB" id="A0A0F9FK23"/>
<name>A0A0F9FK23_9ZZZZ</name>
<protein>
    <submittedName>
        <fullName evidence="1">Uncharacterized protein</fullName>
    </submittedName>
</protein>
<organism evidence="1">
    <name type="scientific">marine sediment metagenome</name>
    <dbReference type="NCBI Taxonomy" id="412755"/>
    <lineage>
        <taxon>unclassified sequences</taxon>
        <taxon>metagenomes</taxon>
        <taxon>ecological metagenomes</taxon>
    </lineage>
</organism>
<reference evidence="1" key="1">
    <citation type="journal article" date="2015" name="Nature">
        <title>Complex archaea that bridge the gap between prokaryotes and eukaryotes.</title>
        <authorList>
            <person name="Spang A."/>
            <person name="Saw J.H."/>
            <person name="Jorgensen S.L."/>
            <person name="Zaremba-Niedzwiedzka K."/>
            <person name="Martijn J."/>
            <person name="Lind A.E."/>
            <person name="van Eijk R."/>
            <person name="Schleper C."/>
            <person name="Guy L."/>
            <person name="Ettema T.J."/>
        </authorList>
    </citation>
    <scope>NUCLEOTIDE SEQUENCE</scope>
</reference>
<gene>
    <name evidence="1" type="ORF">LCGC14_2021090</name>
</gene>
<sequence length="54" mass="6230">MKGITHSTAKYVLGEMYRTGKSALEIVEEQDLWQLDYERETDLNSPEVNLKEVA</sequence>
<evidence type="ECO:0000313" key="1">
    <source>
        <dbReference type="EMBL" id="KKL78811.1"/>
    </source>
</evidence>
<proteinExistence type="predicted"/>
<dbReference type="EMBL" id="LAZR01023345">
    <property type="protein sequence ID" value="KKL78811.1"/>
    <property type="molecule type" value="Genomic_DNA"/>
</dbReference>
<comment type="caution">
    <text evidence="1">The sequence shown here is derived from an EMBL/GenBank/DDBJ whole genome shotgun (WGS) entry which is preliminary data.</text>
</comment>
<accession>A0A0F9FK23</accession>